<reference evidence="1" key="1">
    <citation type="journal article" date="2023" name="Nat. Commun.">
        <title>Diploid and tetraploid genomes of Acorus and the evolution of monocots.</title>
        <authorList>
            <person name="Ma L."/>
            <person name="Liu K.W."/>
            <person name="Li Z."/>
            <person name="Hsiao Y.Y."/>
            <person name="Qi Y."/>
            <person name="Fu T."/>
            <person name="Tang G.D."/>
            <person name="Zhang D."/>
            <person name="Sun W.H."/>
            <person name="Liu D.K."/>
            <person name="Li Y."/>
            <person name="Chen G.Z."/>
            <person name="Liu X.D."/>
            <person name="Liao X.Y."/>
            <person name="Jiang Y.T."/>
            <person name="Yu X."/>
            <person name="Hao Y."/>
            <person name="Huang J."/>
            <person name="Zhao X.W."/>
            <person name="Ke S."/>
            <person name="Chen Y.Y."/>
            <person name="Wu W.L."/>
            <person name="Hsu J.L."/>
            <person name="Lin Y.F."/>
            <person name="Huang M.D."/>
            <person name="Li C.Y."/>
            <person name="Huang L."/>
            <person name="Wang Z.W."/>
            <person name="Zhao X."/>
            <person name="Zhong W.Y."/>
            <person name="Peng D.H."/>
            <person name="Ahmad S."/>
            <person name="Lan S."/>
            <person name="Zhang J.S."/>
            <person name="Tsai W.C."/>
            <person name="Van de Peer Y."/>
            <person name="Liu Z.J."/>
        </authorList>
    </citation>
    <scope>NUCLEOTIDE SEQUENCE</scope>
    <source>
        <strain evidence="1">SCP</strain>
    </source>
</reference>
<proteinExistence type="predicted"/>
<accession>A0AAV9ATT4</accession>
<evidence type="ECO:0000313" key="1">
    <source>
        <dbReference type="EMBL" id="KAK1267763.1"/>
    </source>
</evidence>
<name>A0AAV9ATT4_ACOGR</name>
<reference evidence="1" key="2">
    <citation type="submission" date="2023-06" db="EMBL/GenBank/DDBJ databases">
        <authorList>
            <person name="Ma L."/>
            <person name="Liu K.-W."/>
            <person name="Li Z."/>
            <person name="Hsiao Y.-Y."/>
            <person name="Qi Y."/>
            <person name="Fu T."/>
            <person name="Tang G."/>
            <person name="Zhang D."/>
            <person name="Sun W.-H."/>
            <person name="Liu D.-K."/>
            <person name="Li Y."/>
            <person name="Chen G.-Z."/>
            <person name="Liu X.-D."/>
            <person name="Liao X.-Y."/>
            <person name="Jiang Y.-T."/>
            <person name="Yu X."/>
            <person name="Hao Y."/>
            <person name="Huang J."/>
            <person name="Zhao X.-W."/>
            <person name="Ke S."/>
            <person name="Chen Y.-Y."/>
            <person name="Wu W.-L."/>
            <person name="Hsu J.-L."/>
            <person name="Lin Y.-F."/>
            <person name="Huang M.-D."/>
            <person name="Li C.-Y."/>
            <person name="Huang L."/>
            <person name="Wang Z.-W."/>
            <person name="Zhao X."/>
            <person name="Zhong W.-Y."/>
            <person name="Peng D.-H."/>
            <person name="Ahmad S."/>
            <person name="Lan S."/>
            <person name="Zhang J.-S."/>
            <person name="Tsai W.-C."/>
            <person name="Van De Peer Y."/>
            <person name="Liu Z.-J."/>
        </authorList>
    </citation>
    <scope>NUCLEOTIDE SEQUENCE</scope>
    <source>
        <strain evidence="1">SCP</strain>
        <tissue evidence="1">Leaves</tissue>
    </source>
</reference>
<dbReference type="Proteomes" id="UP001179952">
    <property type="component" value="Unassembled WGS sequence"/>
</dbReference>
<gene>
    <name evidence="1" type="ORF">QJS04_geneDACA016363</name>
</gene>
<evidence type="ECO:0000313" key="2">
    <source>
        <dbReference type="Proteomes" id="UP001179952"/>
    </source>
</evidence>
<dbReference type="AlphaFoldDB" id="A0AAV9ATT4"/>
<organism evidence="1 2">
    <name type="scientific">Acorus gramineus</name>
    <name type="common">Dwarf sweet flag</name>
    <dbReference type="NCBI Taxonomy" id="55184"/>
    <lineage>
        <taxon>Eukaryota</taxon>
        <taxon>Viridiplantae</taxon>
        <taxon>Streptophyta</taxon>
        <taxon>Embryophyta</taxon>
        <taxon>Tracheophyta</taxon>
        <taxon>Spermatophyta</taxon>
        <taxon>Magnoliopsida</taxon>
        <taxon>Liliopsida</taxon>
        <taxon>Acoraceae</taxon>
        <taxon>Acorus</taxon>
    </lineage>
</organism>
<sequence length="97" mass="10719">MYRSHGGYVSDSWGIMSPFHGGVCLEFMGMFQIHEGYVADLWGSTSRVHGYVSDSLGVCQEFMGKFVSDSLNSWVVQSRFMISDSWASTVSDSGLDS</sequence>
<keyword evidence="2" id="KW-1185">Reference proteome</keyword>
<dbReference type="EMBL" id="JAUJYN010000007">
    <property type="protein sequence ID" value="KAK1267763.1"/>
    <property type="molecule type" value="Genomic_DNA"/>
</dbReference>
<comment type="caution">
    <text evidence="1">The sequence shown here is derived from an EMBL/GenBank/DDBJ whole genome shotgun (WGS) entry which is preliminary data.</text>
</comment>
<protein>
    <submittedName>
        <fullName evidence="1">Uncharacterized protein</fullName>
    </submittedName>
</protein>